<protein>
    <submittedName>
        <fullName evidence="2">Uncharacterized protein</fullName>
    </submittedName>
</protein>
<feature type="compositionally biased region" description="Basic and acidic residues" evidence="1">
    <location>
        <begin position="623"/>
        <end position="639"/>
    </location>
</feature>
<evidence type="ECO:0000256" key="1">
    <source>
        <dbReference type="SAM" id="MobiDB-lite"/>
    </source>
</evidence>
<accession>Q23CR8</accession>
<keyword evidence="3" id="KW-1185">Reference proteome</keyword>
<reference evidence="3" key="1">
    <citation type="journal article" date="2006" name="PLoS Biol.">
        <title>Macronuclear genome sequence of the ciliate Tetrahymena thermophila, a model eukaryote.</title>
        <authorList>
            <person name="Eisen J.A."/>
            <person name="Coyne R.S."/>
            <person name="Wu M."/>
            <person name="Wu D."/>
            <person name="Thiagarajan M."/>
            <person name="Wortman J.R."/>
            <person name="Badger J.H."/>
            <person name="Ren Q."/>
            <person name="Amedeo P."/>
            <person name="Jones K.M."/>
            <person name="Tallon L.J."/>
            <person name="Delcher A.L."/>
            <person name="Salzberg S.L."/>
            <person name="Silva J.C."/>
            <person name="Haas B.J."/>
            <person name="Majoros W.H."/>
            <person name="Farzad M."/>
            <person name="Carlton J.M."/>
            <person name="Smith R.K. Jr."/>
            <person name="Garg J."/>
            <person name="Pearlman R.E."/>
            <person name="Karrer K.M."/>
            <person name="Sun L."/>
            <person name="Manning G."/>
            <person name="Elde N.C."/>
            <person name="Turkewitz A.P."/>
            <person name="Asai D.J."/>
            <person name="Wilkes D.E."/>
            <person name="Wang Y."/>
            <person name="Cai H."/>
            <person name="Collins K."/>
            <person name="Stewart B.A."/>
            <person name="Lee S.R."/>
            <person name="Wilamowska K."/>
            <person name="Weinberg Z."/>
            <person name="Ruzzo W.L."/>
            <person name="Wloga D."/>
            <person name="Gaertig J."/>
            <person name="Frankel J."/>
            <person name="Tsao C.-C."/>
            <person name="Gorovsky M.A."/>
            <person name="Keeling P.J."/>
            <person name="Waller R.F."/>
            <person name="Patron N.J."/>
            <person name="Cherry J.M."/>
            <person name="Stover N.A."/>
            <person name="Krieger C.J."/>
            <person name="del Toro C."/>
            <person name="Ryder H.F."/>
            <person name="Williamson S.C."/>
            <person name="Barbeau R.A."/>
            <person name="Hamilton E.P."/>
            <person name="Orias E."/>
        </authorList>
    </citation>
    <scope>NUCLEOTIDE SEQUENCE [LARGE SCALE GENOMIC DNA]</scope>
    <source>
        <strain evidence="3">SB210</strain>
    </source>
</reference>
<dbReference type="InParanoid" id="Q23CR8"/>
<feature type="region of interest" description="Disordered" evidence="1">
    <location>
        <begin position="790"/>
        <end position="814"/>
    </location>
</feature>
<dbReference type="EMBL" id="GG662712">
    <property type="protein sequence ID" value="EAR94612.1"/>
    <property type="molecule type" value="Genomic_DNA"/>
</dbReference>
<evidence type="ECO:0000313" key="2">
    <source>
        <dbReference type="EMBL" id="EAR94612.1"/>
    </source>
</evidence>
<gene>
    <name evidence="2" type="ORF">TTHERM_00052720</name>
</gene>
<feature type="region of interest" description="Disordered" evidence="1">
    <location>
        <begin position="404"/>
        <end position="430"/>
    </location>
</feature>
<feature type="compositionally biased region" description="Polar residues" evidence="1">
    <location>
        <begin position="598"/>
        <end position="617"/>
    </location>
</feature>
<evidence type="ECO:0000313" key="3">
    <source>
        <dbReference type="Proteomes" id="UP000009168"/>
    </source>
</evidence>
<name>Q23CR8_TETTS</name>
<feature type="region of interest" description="Disordered" evidence="1">
    <location>
        <begin position="598"/>
        <end position="647"/>
    </location>
</feature>
<dbReference type="AlphaFoldDB" id="Q23CR8"/>
<dbReference type="KEGG" id="tet:TTHERM_00052720"/>
<dbReference type="Proteomes" id="UP000009168">
    <property type="component" value="Unassembled WGS sequence"/>
</dbReference>
<dbReference type="HOGENOM" id="CLU_347014_0_0_1"/>
<dbReference type="RefSeq" id="XP_001014968.1">
    <property type="nucleotide sequence ID" value="XM_001014968.2"/>
</dbReference>
<dbReference type="GeneID" id="7843978"/>
<proteinExistence type="predicted"/>
<sequence length="814" mass="95836">MKSSLVYFYNNNNNLINLLENKKQYEKHKTELDNIKKSQSYSISQGISPEKKFNNFHDSMRGVFTQSREFNSRQKIQNILQDNLKIINRLQEISKGEPDSIARLFIDQKPHKLKKKRRTKSRMLREEIQTISQLLEQEEKQQMNIFQHSNTQCSGEQSSHQDFIYPEQDYTFSMINSTKQSNSKQNTSILRKSLNSEFRKEEQRQIAQQNINLINKIVNAQSNINHKEFEKDFRQTQKYKKNVRKYSKSRAQFLNNYLDTKILRSNSFGVELQKGKKKTNYTNNSSYHLSPLANQYNQSQDESICPQFKNELIQIKILKPENQNDQLVTSEFNQSDSNSKNSHYTQKNILARTEPDEQDKFNLQKDFKTQSINDFNYKSKKRSHSLRIGGNICFTTPVIQSKIQQQQDDQMQKPISTKSSQQTTTKDQYKQIQSKFKEQTFKRNQNLFKIKPPRSVSVNSNNQIQKENIFIQNQISPISNFRNCRILSPQGYKFRSHNLHIKRPLSQIDNNQQLNKDNTLIDNSFMNQKSLSLIESEYEEKLESYNEVEFSNLKRAHEQKKQIENKQLQILNQNFLTKENWKQQVTPMSQKSRVLMNNSNSNKSEAKQASSTNPNVQNKKKNKENISEEDNTLKTRETLEASYQNPSTFYQTKYEQNQKSQGSKDSQFQKSKDFYLQLNDIDLKSPNQISQTSGLEIQQTQEFQQMHSLEDKEKYLLINTKQRFFKPPIQKVQQYQIDNTSLKALINYHTEPIPDVLLQQFMDKNANQSNIKATQQPKVKKGLSSTVHMNGNQNLQFKRVTSQQSRKQNSPSKK</sequence>
<organism evidence="2 3">
    <name type="scientific">Tetrahymena thermophila (strain SB210)</name>
    <dbReference type="NCBI Taxonomy" id="312017"/>
    <lineage>
        <taxon>Eukaryota</taxon>
        <taxon>Sar</taxon>
        <taxon>Alveolata</taxon>
        <taxon>Ciliophora</taxon>
        <taxon>Intramacronucleata</taxon>
        <taxon>Oligohymenophorea</taxon>
        <taxon>Hymenostomatida</taxon>
        <taxon>Tetrahymenina</taxon>
        <taxon>Tetrahymenidae</taxon>
        <taxon>Tetrahymena</taxon>
    </lineage>
</organism>